<evidence type="ECO:0000313" key="1">
    <source>
        <dbReference type="EMBL" id="PKI65830.1"/>
    </source>
</evidence>
<evidence type="ECO:0000313" key="2">
    <source>
        <dbReference type="Proteomes" id="UP000233551"/>
    </source>
</evidence>
<comment type="caution">
    <text evidence="1">The sequence shown here is derived from an EMBL/GenBank/DDBJ whole genome shotgun (WGS) entry which is preliminary data.</text>
</comment>
<protein>
    <submittedName>
        <fullName evidence="1">Uncharacterized protein</fullName>
    </submittedName>
</protein>
<dbReference type="Proteomes" id="UP000233551">
    <property type="component" value="Unassembled WGS sequence"/>
</dbReference>
<sequence length="89" mass="9561">MVAVIGDLTVRIEGTPKLGAFSIFAVGFPISAMPGDFDCGGGGRNWGPYCPIEALKAELKKPQFRGYFDFGGGALDCGHHYPNKGRWPQ</sequence>
<keyword evidence="2" id="KW-1185">Reference proteome</keyword>
<name>A0A2I0KCC2_PUNGR</name>
<organism evidence="1 2">
    <name type="scientific">Punica granatum</name>
    <name type="common">Pomegranate</name>
    <dbReference type="NCBI Taxonomy" id="22663"/>
    <lineage>
        <taxon>Eukaryota</taxon>
        <taxon>Viridiplantae</taxon>
        <taxon>Streptophyta</taxon>
        <taxon>Embryophyta</taxon>
        <taxon>Tracheophyta</taxon>
        <taxon>Spermatophyta</taxon>
        <taxon>Magnoliopsida</taxon>
        <taxon>eudicotyledons</taxon>
        <taxon>Gunneridae</taxon>
        <taxon>Pentapetalae</taxon>
        <taxon>rosids</taxon>
        <taxon>malvids</taxon>
        <taxon>Myrtales</taxon>
        <taxon>Lythraceae</taxon>
        <taxon>Punica</taxon>
    </lineage>
</organism>
<accession>A0A2I0KCC2</accession>
<dbReference type="AlphaFoldDB" id="A0A2I0KCC2"/>
<proteinExistence type="predicted"/>
<dbReference type="EMBL" id="PGOL01000726">
    <property type="protein sequence ID" value="PKI65830.1"/>
    <property type="molecule type" value="Genomic_DNA"/>
</dbReference>
<reference evidence="1 2" key="1">
    <citation type="submission" date="2017-11" db="EMBL/GenBank/DDBJ databases">
        <title>De-novo sequencing of pomegranate (Punica granatum L.) genome.</title>
        <authorList>
            <person name="Akparov Z."/>
            <person name="Amiraslanov A."/>
            <person name="Hajiyeva S."/>
            <person name="Abbasov M."/>
            <person name="Kaur K."/>
            <person name="Hamwieh A."/>
            <person name="Solovyev V."/>
            <person name="Salamov A."/>
            <person name="Braich B."/>
            <person name="Kosarev P."/>
            <person name="Mahmoud A."/>
            <person name="Hajiyev E."/>
            <person name="Babayeva S."/>
            <person name="Izzatullayeva V."/>
            <person name="Mammadov A."/>
            <person name="Mammadov A."/>
            <person name="Sharifova S."/>
            <person name="Ojaghi J."/>
            <person name="Eynullazada K."/>
            <person name="Bayramov B."/>
            <person name="Abdulazimova A."/>
            <person name="Shahmuradov I."/>
        </authorList>
    </citation>
    <scope>NUCLEOTIDE SEQUENCE [LARGE SCALE GENOMIC DNA]</scope>
    <source>
        <strain evidence="2">cv. AG2017</strain>
        <tissue evidence="1">Leaf</tissue>
    </source>
</reference>
<gene>
    <name evidence="1" type="ORF">CRG98_013784</name>
</gene>